<evidence type="ECO:0000313" key="2">
    <source>
        <dbReference type="EMBL" id="KAK4718315.1"/>
    </source>
</evidence>
<dbReference type="EMBL" id="JAWPEI010000008">
    <property type="protein sequence ID" value="KAK4718315.1"/>
    <property type="molecule type" value="Genomic_DNA"/>
</dbReference>
<evidence type="ECO:0000256" key="1">
    <source>
        <dbReference type="SAM" id="MobiDB-lite"/>
    </source>
</evidence>
<reference evidence="2 3" key="1">
    <citation type="submission" date="2023-10" db="EMBL/GenBank/DDBJ databases">
        <title>Genome-Wide Identification Analysis in wild type Solanum Pinnatisectum Reveals Some Genes Defensing Phytophthora Infestans.</title>
        <authorList>
            <person name="Sun C."/>
        </authorList>
    </citation>
    <scope>NUCLEOTIDE SEQUENCE [LARGE SCALE GENOMIC DNA]</scope>
    <source>
        <strain evidence="2">LQN</strain>
        <tissue evidence="2">Leaf</tissue>
    </source>
</reference>
<organism evidence="2 3">
    <name type="scientific">Solanum pinnatisectum</name>
    <name type="common">tansyleaf nightshade</name>
    <dbReference type="NCBI Taxonomy" id="50273"/>
    <lineage>
        <taxon>Eukaryota</taxon>
        <taxon>Viridiplantae</taxon>
        <taxon>Streptophyta</taxon>
        <taxon>Embryophyta</taxon>
        <taxon>Tracheophyta</taxon>
        <taxon>Spermatophyta</taxon>
        <taxon>Magnoliopsida</taxon>
        <taxon>eudicotyledons</taxon>
        <taxon>Gunneridae</taxon>
        <taxon>Pentapetalae</taxon>
        <taxon>asterids</taxon>
        <taxon>lamiids</taxon>
        <taxon>Solanales</taxon>
        <taxon>Solanaceae</taxon>
        <taxon>Solanoideae</taxon>
        <taxon>Solaneae</taxon>
        <taxon>Solanum</taxon>
    </lineage>
</organism>
<sequence>MGRGSAGPPQGDFGAHQVIGGLLVQGHFYDEVVPFAIELTHIDTQGELLLPKSCLYLFCLCKKVSKVRAIMPRSNHNPSRHIDSNFLPQTDEENAPFVELDVEK</sequence>
<feature type="compositionally biased region" description="Acidic residues" evidence="1">
    <location>
        <begin position="90"/>
        <end position="104"/>
    </location>
</feature>
<proteinExistence type="predicted"/>
<gene>
    <name evidence="2" type="ORF">R3W88_016653</name>
</gene>
<comment type="caution">
    <text evidence="2">The sequence shown here is derived from an EMBL/GenBank/DDBJ whole genome shotgun (WGS) entry which is preliminary data.</text>
</comment>
<accession>A0AAV9KXZ2</accession>
<name>A0AAV9KXZ2_9SOLN</name>
<protein>
    <submittedName>
        <fullName evidence="2">Uncharacterized protein</fullName>
    </submittedName>
</protein>
<feature type="region of interest" description="Disordered" evidence="1">
    <location>
        <begin position="73"/>
        <end position="104"/>
    </location>
</feature>
<dbReference type="AlphaFoldDB" id="A0AAV9KXZ2"/>
<evidence type="ECO:0000313" key="3">
    <source>
        <dbReference type="Proteomes" id="UP001311915"/>
    </source>
</evidence>
<keyword evidence="3" id="KW-1185">Reference proteome</keyword>
<dbReference type="Proteomes" id="UP001311915">
    <property type="component" value="Unassembled WGS sequence"/>
</dbReference>